<dbReference type="EMBL" id="CAVP010061509">
    <property type="protein sequence ID" value="CDL96777.1"/>
    <property type="molecule type" value="Genomic_DNA"/>
</dbReference>
<feature type="region of interest" description="Disordered" evidence="1">
    <location>
        <begin position="189"/>
        <end position="269"/>
    </location>
</feature>
<reference evidence="3" key="1">
    <citation type="submission" date="2013-03" db="EMBL/GenBank/DDBJ databases">
        <authorList>
            <person name="Aslett M."/>
        </authorList>
    </citation>
    <scope>NUCLEOTIDE SEQUENCE [LARGE SCALE GENOMIC DNA]</scope>
    <source>
        <strain evidence="3">ISE/inbred ISE</strain>
    </source>
</reference>
<dbReference type="Pfam" id="PF00665">
    <property type="entry name" value="rve"/>
    <property type="match status" value="1"/>
</dbReference>
<dbReference type="InterPro" id="IPR001584">
    <property type="entry name" value="Integrase_cat-core"/>
</dbReference>
<dbReference type="GO" id="GO:0015074">
    <property type="term" value="P:DNA integration"/>
    <property type="evidence" value="ECO:0007669"/>
    <property type="project" value="InterPro"/>
</dbReference>
<feature type="compositionally biased region" description="Polar residues" evidence="1">
    <location>
        <begin position="189"/>
        <end position="199"/>
    </location>
</feature>
<dbReference type="PANTHER" id="PTHR37984:SF5">
    <property type="entry name" value="PROTEIN NYNRIN-LIKE"/>
    <property type="match status" value="1"/>
</dbReference>
<name>W6NYA7_HAECO</name>
<dbReference type="InterPro" id="IPR012337">
    <property type="entry name" value="RNaseH-like_sf"/>
</dbReference>
<gene>
    <name evidence="3" type="ORF">HCOI_01969600</name>
</gene>
<feature type="domain" description="Integrase catalytic" evidence="2">
    <location>
        <begin position="1"/>
        <end position="102"/>
    </location>
</feature>
<dbReference type="GO" id="GO:0003676">
    <property type="term" value="F:nucleic acid binding"/>
    <property type="evidence" value="ECO:0007669"/>
    <property type="project" value="InterPro"/>
</dbReference>
<evidence type="ECO:0000313" key="3">
    <source>
        <dbReference type="EMBL" id="CDL96777.1"/>
    </source>
</evidence>
<comment type="caution">
    <text evidence="3">The sequence shown here is derived from an EMBL/GenBank/DDBJ whole genome shotgun (WGS) entry which is preliminary data.</text>
</comment>
<dbReference type="Gene3D" id="3.30.420.10">
    <property type="entry name" value="Ribonuclease H-like superfamily/Ribonuclease H"/>
    <property type="match status" value="1"/>
</dbReference>
<dbReference type="InterPro" id="IPR050951">
    <property type="entry name" value="Retrovirus_Pol_polyprotein"/>
</dbReference>
<dbReference type="PANTHER" id="PTHR37984">
    <property type="entry name" value="PROTEIN CBG26694"/>
    <property type="match status" value="1"/>
</dbReference>
<evidence type="ECO:0000259" key="2">
    <source>
        <dbReference type="PROSITE" id="PS50994"/>
    </source>
</evidence>
<evidence type="ECO:0000256" key="1">
    <source>
        <dbReference type="SAM" id="MobiDB-lite"/>
    </source>
</evidence>
<sequence length="269" mass="31703">MLFARFGNPRVIVSDNGTQFTSKEFQEFCEKQGIEHIRSPPFHPQSNGQAKRFVDTLKRALFKSKGGEKSELLAEFLKCYRRTPCTTTPKQLSPAELFLGRQLRTTLTLLKEEIRNEKGSRKTRMERQYNLHHGARERSYQIEDPVYIRNYRPGQQKWIPAHVKSRYGRVLYDVLTEDGQLWRRHINQMRTRSQPSATDQAKKTVGKPSQYENPQEKYNEVHNEEVQPTRDPSNEIMDPNTTATVLGRMNRQRRPPDRLQVRPRKKTYM</sequence>
<dbReference type="AlphaFoldDB" id="W6NYA7"/>
<protein>
    <submittedName>
        <fullName evidence="3">Integrase domain containing protein</fullName>
    </submittedName>
</protein>
<feature type="compositionally biased region" description="Basic and acidic residues" evidence="1">
    <location>
        <begin position="214"/>
        <end position="228"/>
    </location>
</feature>
<dbReference type="SUPFAM" id="SSF53098">
    <property type="entry name" value="Ribonuclease H-like"/>
    <property type="match status" value="1"/>
</dbReference>
<organism evidence="3">
    <name type="scientific">Haemonchus contortus</name>
    <name type="common">Barber pole worm</name>
    <dbReference type="NCBI Taxonomy" id="6289"/>
    <lineage>
        <taxon>Eukaryota</taxon>
        <taxon>Metazoa</taxon>
        <taxon>Ecdysozoa</taxon>
        <taxon>Nematoda</taxon>
        <taxon>Chromadorea</taxon>
        <taxon>Rhabditida</taxon>
        <taxon>Rhabditina</taxon>
        <taxon>Rhabditomorpha</taxon>
        <taxon>Strongyloidea</taxon>
        <taxon>Trichostrongylidae</taxon>
        <taxon>Haemonchus</taxon>
    </lineage>
</organism>
<dbReference type="PROSITE" id="PS50994">
    <property type="entry name" value="INTEGRASE"/>
    <property type="match status" value="1"/>
</dbReference>
<proteinExistence type="predicted"/>
<dbReference type="InterPro" id="IPR036397">
    <property type="entry name" value="RNaseH_sf"/>
</dbReference>
<accession>W6NYA7</accession>
<reference evidence="3" key="2">
    <citation type="submission" date="2013-05" db="EMBL/GenBank/DDBJ databases">
        <title>The genome and transcriptome of Haemonchus contortus: a key model parasite for drug and vaccine discovery.</title>
        <authorList>
            <person name="Laing R."/>
            <person name="Kikuchi T."/>
            <person name="Martinelli A."/>
            <person name="Tsai I.J."/>
            <person name="Beech R.N."/>
            <person name="Redman E."/>
            <person name="Holroyd N."/>
            <person name="Bartley D.J."/>
            <person name="Beasley H."/>
            <person name="Britton C."/>
            <person name="Curran D."/>
            <person name="Devaney E."/>
            <person name="Gilabert A."/>
            <person name="Jackson F."/>
            <person name="Hunt M."/>
            <person name="Johnston S."/>
            <person name="Kryukov I."/>
            <person name="Li K."/>
            <person name="Morrison A.A."/>
            <person name="Reid A.J."/>
            <person name="Sargison N."/>
            <person name="Saunders G."/>
            <person name="Wasmuth J.D."/>
            <person name="Wolstenholme A."/>
            <person name="Berriman M."/>
            <person name="Gilleard J.S."/>
            <person name="Cotton J.A."/>
        </authorList>
    </citation>
    <scope>NUCLEOTIDE SEQUENCE [LARGE SCALE GENOMIC DNA]</scope>
    <source>
        <strain evidence="3">ISE/inbred ISE</strain>
    </source>
</reference>